<dbReference type="Proteomes" id="UP001230426">
    <property type="component" value="Unassembled WGS sequence"/>
</dbReference>
<dbReference type="Pfam" id="PF09414">
    <property type="entry name" value="RNA_ligase"/>
    <property type="match status" value="1"/>
</dbReference>
<proteinExistence type="predicted"/>
<evidence type="ECO:0000259" key="1">
    <source>
        <dbReference type="Pfam" id="PF09414"/>
    </source>
</evidence>
<evidence type="ECO:0000313" key="2">
    <source>
        <dbReference type="EMBL" id="MDP9870344.1"/>
    </source>
</evidence>
<dbReference type="RefSeq" id="WP_306876212.1">
    <property type="nucleotide sequence ID" value="NZ_JAUSRB010000004.1"/>
</dbReference>
<protein>
    <recommendedName>
        <fullName evidence="1">RNA ligase domain-containing protein</fullName>
    </recommendedName>
</protein>
<name>A0ABT9RM23_9ACTN</name>
<dbReference type="EMBL" id="JAUSRB010000004">
    <property type="protein sequence ID" value="MDP9870344.1"/>
    <property type="molecule type" value="Genomic_DNA"/>
</dbReference>
<gene>
    <name evidence="2" type="ORF">J2S55_009682</name>
</gene>
<keyword evidence="3" id="KW-1185">Reference proteome</keyword>
<evidence type="ECO:0000313" key="3">
    <source>
        <dbReference type="Proteomes" id="UP001230426"/>
    </source>
</evidence>
<accession>A0ABT9RM23</accession>
<organism evidence="2 3">
    <name type="scientific">Streptosporangium brasiliense</name>
    <dbReference type="NCBI Taxonomy" id="47480"/>
    <lineage>
        <taxon>Bacteria</taxon>
        <taxon>Bacillati</taxon>
        <taxon>Actinomycetota</taxon>
        <taxon>Actinomycetes</taxon>
        <taxon>Streptosporangiales</taxon>
        <taxon>Streptosporangiaceae</taxon>
        <taxon>Streptosporangium</taxon>
    </lineage>
</organism>
<dbReference type="Gene3D" id="3.30.470.30">
    <property type="entry name" value="DNA ligase/mRNA capping enzyme"/>
    <property type="match status" value="1"/>
</dbReference>
<reference evidence="2 3" key="1">
    <citation type="submission" date="2023-07" db="EMBL/GenBank/DDBJ databases">
        <title>Sequencing the genomes of 1000 actinobacteria strains.</title>
        <authorList>
            <person name="Klenk H.-P."/>
        </authorList>
    </citation>
    <scope>NUCLEOTIDE SEQUENCE [LARGE SCALE GENOMIC DNA]</scope>
    <source>
        <strain evidence="2 3">DSM 44109</strain>
    </source>
</reference>
<sequence length="260" mass="29121">MYRLRQQDLEKINSLTKYPSIPTHHALNPRAKGILLEEPTEYEGTVIGTEKVDGTNARLIVLPDGRFLIGSRGELLTCSGDRVHNPQQGIVDALREVGYKVEGAWDEILVLYLEVYGGKQLPEWKQYGDGTAAFRLFDAATVDPDRISMDHNEIAMWRDRGGQDFAGEAALQAQAKMAYLLLTPRLFTLDAAELPRSIAGMREFMAPYAATRVSTGTPGRSEGIVLRSHDRRVISKARFKDYDKTLRMRAEAEQAIRANV</sequence>
<dbReference type="SUPFAM" id="SSF56091">
    <property type="entry name" value="DNA ligase/mRNA capping enzyme, catalytic domain"/>
    <property type="match status" value="1"/>
</dbReference>
<feature type="domain" description="RNA ligase" evidence="1">
    <location>
        <begin position="45"/>
        <end position="240"/>
    </location>
</feature>
<dbReference type="InterPro" id="IPR021122">
    <property type="entry name" value="RNA_ligase_dom_REL/Rnl2"/>
</dbReference>
<comment type="caution">
    <text evidence="2">The sequence shown here is derived from an EMBL/GenBank/DDBJ whole genome shotgun (WGS) entry which is preliminary data.</text>
</comment>